<dbReference type="PANTHER" id="PTHR34154:SF10">
    <property type="entry name" value="ASL1-LIKE GLYCOSYL HYDROLASE CATALYTIC DOMAIN-CONTAINING PROTEIN"/>
    <property type="match status" value="1"/>
</dbReference>
<dbReference type="Pfam" id="PF11790">
    <property type="entry name" value="Glyco_hydro_cc"/>
    <property type="match status" value="1"/>
</dbReference>
<dbReference type="Proteomes" id="UP000801428">
    <property type="component" value="Unassembled WGS sequence"/>
</dbReference>
<feature type="signal peptide" evidence="1">
    <location>
        <begin position="1"/>
        <end position="20"/>
    </location>
</feature>
<proteinExistence type="predicted"/>
<feature type="chain" id="PRO_5040216892" description="Asl1-like glycosyl hydrolase catalytic domain-containing protein" evidence="1">
    <location>
        <begin position="21"/>
        <end position="281"/>
    </location>
</feature>
<dbReference type="InterPro" id="IPR053183">
    <property type="entry name" value="ASL1"/>
</dbReference>
<organism evidence="3 4">
    <name type="scientific">Curvularia kusanoi</name>
    <name type="common">Cochliobolus kusanoi</name>
    <dbReference type="NCBI Taxonomy" id="90978"/>
    <lineage>
        <taxon>Eukaryota</taxon>
        <taxon>Fungi</taxon>
        <taxon>Dikarya</taxon>
        <taxon>Ascomycota</taxon>
        <taxon>Pezizomycotina</taxon>
        <taxon>Dothideomycetes</taxon>
        <taxon>Pleosporomycetidae</taxon>
        <taxon>Pleosporales</taxon>
        <taxon>Pleosporineae</taxon>
        <taxon>Pleosporaceae</taxon>
        <taxon>Curvularia</taxon>
    </lineage>
</organism>
<evidence type="ECO:0000313" key="3">
    <source>
        <dbReference type="EMBL" id="KAF3004389.1"/>
    </source>
</evidence>
<dbReference type="OrthoDB" id="5985073at2759"/>
<name>A0A9P4THJ9_CURKU</name>
<evidence type="ECO:0000259" key="2">
    <source>
        <dbReference type="Pfam" id="PF11790"/>
    </source>
</evidence>
<dbReference type="AlphaFoldDB" id="A0A9P4THJ9"/>
<feature type="domain" description="Asl1-like glycosyl hydrolase catalytic" evidence="2">
    <location>
        <begin position="42"/>
        <end position="273"/>
    </location>
</feature>
<reference evidence="3" key="1">
    <citation type="submission" date="2019-04" db="EMBL/GenBank/DDBJ databases">
        <title>Sequencing of skin fungus with MAO and IRED activity.</title>
        <authorList>
            <person name="Marsaioli A.J."/>
            <person name="Bonatto J.M.C."/>
            <person name="Reis Junior O."/>
        </authorList>
    </citation>
    <scope>NUCLEOTIDE SEQUENCE</scope>
    <source>
        <strain evidence="3">30M1</strain>
    </source>
</reference>
<gene>
    <name evidence="3" type="ORF">E8E13_010075</name>
</gene>
<sequence>MSRLRAVISLLLLLFAFTGATPLVNLDARATPTEVPTSSRRGVAYWDPTLVKYFDKPGSHVTWTYNWVSWTQPTNTWHEYVPILWSVDASHTYRWGDDVAAAAKHDLDSPTHLMGWTWHACSDGASCMTVSNAVAAWLTWVEPQRNLKAKMYLGTPMVVGDAKGLSSLEGFLKACASCTIDFVVVQWQGAATDVKGFKDYIDQVRRIANKRPIWVRDFYAVGKEEEVRLFLDQVMPFMDASDDIHRYSFKVAVPGEGLIDNNGDGLSRIGKYFAFQDTRWK</sequence>
<dbReference type="InterPro" id="IPR024655">
    <property type="entry name" value="Asl1_glyco_hydro_catalytic"/>
</dbReference>
<comment type="caution">
    <text evidence="3">The sequence shown here is derived from an EMBL/GenBank/DDBJ whole genome shotgun (WGS) entry which is preliminary data.</text>
</comment>
<dbReference type="EMBL" id="SWKU01000008">
    <property type="protein sequence ID" value="KAF3004389.1"/>
    <property type="molecule type" value="Genomic_DNA"/>
</dbReference>
<evidence type="ECO:0000313" key="4">
    <source>
        <dbReference type="Proteomes" id="UP000801428"/>
    </source>
</evidence>
<evidence type="ECO:0000256" key="1">
    <source>
        <dbReference type="SAM" id="SignalP"/>
    </source>
</evidence>
<accession>A0A9P4THJ9</accession>
<keyword evidence="1" id="KW-0732">Signal</keyword>
<dbReference type="PANTHER" id="PTHR34154">
    <property type="entry name" value="ALKALI-SENSITIVE LINKAGE PROTEIN 1"/>
    <property type="match status" value="1"/>
</dbReference>
<protein>
    <recommendedName>
        <fullName evidence="2">Asl1-like glycosyl hydrolase catalytic domain-containing protein</fullName>
    </recommendedName>
</protein>
<dbReference type="GO" id="GO:0071966">
    <property type="term" value="P:fungal-type cell wall polysaccharide metabolic process"/>
    <property type="evidence" value="ECO:0007669"/>
    <property type="project" value="TreeGrafter"/>
</dbReference>
<keyword evidence="4" id="KW-1185">Reference proteome</keyword>
<dbReference type="GO" id="GO:0009277">
    <property type="term" value="C:fungal-type cell wall"/>
    <property type="evidence" value="ECO:0007669"/>
    <property type="project" value="TreeGrafter"/>
</dbReference>